<dbReference type="SMART" id="SM00240">
    <property type="entry name" value="FHA"/>
    <property type="match status" value="1"/>
</dbReference>
<dbReference type="Gene3D" id="2.60.200.20">
    <property type="match status" value="1"/>
</dbReference>
<evidence type="ECO:0000259" key="11">
    <source>
        <dbReference type="PROSITE" id="PS50893"/>
    </source>
</evidence>
<comment type="subcellular location">
    <subcellularLocation>
        <location evidence="1">Cell membrane</location>
        <topology evidence="1">Multi-pass membrane protein</topology>
    </subcellularLocation>
</comment>
<dbReference type="AlphaFoldDB" id="A0A8J3IY04"/>
<dbReference type="SUPFAM" id="SSF49879">
    <property type="entry name" value="SMAD/FHA domain"/>
    <property type="match status" value="1"/>
</dbReference>
<dbReference type="InterPro" id="IPR039421">
    <property type="entry name" value="Type_1_exporter"/>
</dbReference>
<keyword evidence="14" id="KW-1185">Reference proteome</keyword>
<sequence>MVFLARFLYGNLKGYRLLVVGAFAATILEVIVAGQVAFVTKFIIDKATPPHTDPGGIYTIILNLFKPVAAGQSHAIFTTITFLLITLVVLGLLDSVFTYAQQFLASYIAQHLTARLRQKLFDHLQRLSLDWHGKQKKGDLVQRVTGDIASVEKLITDGLVDLLGSVFTVLNAIVLMLAAQVQLTVISIVMVPALFFIIFTYTRAIKAAAKRASKSVGQVADVATEDVGAITVLKAFSLEDREALRFNRYVGKSRQAGLEAGGLQAQFTPVVNLLITIGTAVILGEGCFALATGTFPIVNIQANPPVTAGTLVLFLSLLKQLYQPMKDLSKLTNVATAAAAGAERMQEVLDQAPEVTESVAPYHGPQRFQGDIRFEQVIFGYTAERPVLKGIDLHIPAGKKVALVGLSGGGKTTLVKLIPRFYETQQGAVKIDGIDNRIIPLDVLRRNVTQVLQESVLFEGTILDNIKIGRPDATMEQVFEAARQAQIHETIMSLPDGYDTAVRERGKNFSGGQRQRLAIARAILCDSPILVLDEPTAALDVEAEAEVLRVIDKLVVGRTVLMISHRLSTLGKVDEIIVLKDGVIAEQGNYQDLKARNGIFAGLLKEQNRYNVDYSGESMIVPKGELQRMLGVRSQGLGMQPPPAPISSLAARPEVAVAGNGQRVAVANGGGSPSGRLLIEVDGKVVGQKPLDKPVLTIGRLPANDVHVPSQRVSRLHAKVRWDAMEHGWLIEDAESLNGLVYQGQRVDQHILQRGDRIYLAPSAVLQFEPV</sequence>
<dbReference type="PROSITE" id="PS50929">
    <property type="entry name" value="ABC_TM1F"/>
    <property type="match status" value="1"/>
</dbReference>
<dbReference type="Pfam" id="PF00664">
    <property type="entry name" value="ABC_membrane"/>
    <property type="match status" value="1"/>
</dbReference>
<dbReference type="Proteomes" id="UP000597444">
    <property type="component" value="Unassembled WGS sequence"/>
</dbReference>
<dbReference type="SMART" id="SM00382">
    <property type="entry name" value="AAA"/>
    <property type="match status" value="1"/>
</dbReference>
<evidence type="ECO:0008006" key="15">
    <source>
        <dbReference type="Google" id="ProtNLM"/>
    </source>
</evidence>
<dbReference type="EMBL" id="BNJK01000002">
    <property type="protein sequence ID" value="GHO98131.1"/>
    <property type="molecule type" value="Genomic_DNA"/>
</dbReference>
<evidence type="ECO:0000259" key="12">
    <source>
        <dbReference type="PROSITE" id="PS50929"/>
    </source>
</evidence>
<dbReference type="SUPFAM" id="SSF90123">
    <property type="entry name" value="ABC transporter transmembrane region"/>
    <property type="match status" value="1"/>
</dbReference>
<keyword evidence="5" id="KW-0547">Nucleotide-binding</keyword>
<feature type="domain" description="FHA" evidence="10">
    <location>
        <begin position="696"/>
        <end position="747"/>
    </location>
</feature>
<evidence type="ECO:0000313" key="14">
    <source>
        <dbReference type="Proteomes" id="UP000597444"/>
    </source>
</evidence>
<dbReference type="FunFam" id="3.40.50.300:FF:000221">
    <property type="entry name" value="Multidrug ABC transporter ATP-binding protein"/>
    <property type="match status" value="1"/>
</dbReference>
<dbReference type="PANTHER" id="PTHR43394:SF1">
    <property type="entry name" value="ATP-BINDING CASSETTE SUB-FAMILY B MEMBER 10, MITOCHONDRIAL"/>
    <property type="match status" value="1"/>
</dbReference>
<evidence type="ECO:0000256" key="3">
    <source>
        <dbReference type="ARBA" id="ARBA00022475"/>
    </source>
</evidence>
<dbReference type="InterPro" id="IPR017871">
    <property type="entry name" value="ABC_transporter-like_CS"/>
</dbReference>
<reference evidence="13" key="1">
    <citation type="submission" date="2020-10" db="EMBL/GenBank/DDBJ databases">
        <title>Taxonomic study of unclassified bacteria belonging to the class Ktedonobacteria.</title>
        <authorList>
            <person name="Yabe S."/>
            <person name="Wang C.M."/>
            <person name="Zheng Y."/>
            <person name="Sakai Y."/>
            <person name="Cavaletti L."/>
            <person name="Monciardini P."/>
            <person name="Donadio S."/>
        </authorList>
    </citation>
    <scope>NUCLEOTIDE SEQUENCE</scope>
    <source>
        <strain evidence="13">ID150040</strain>
    </source>
</reference>
<feature type="domain" description="ABC transmembrane type-1" evidence="12">
    <location>
        <begin position="20"/>
        <end position="337"/>
    </location>
</feature>
<dbReference type="Gene3D" id="3.40.50.300">
    <property type="entry name" value="P-loop containing nucleotide triphosphate hydrolases"/>
    <property type="match status" value="1"/>
</dbReference>
<evidence type="ECO:0000256" key="5">
    <source>
        <dbReference type="ARBA" id="ARBA00022741"/>
    </source>
</evidence>
<accession>A0A8J3IY04</accession>
<evidence type="ECO:0000313" key="13">
    <source>
        <dbReference type="EMBL" id="GHO98131.1"/>
    </source>
</evidence>
<evidence type="ECO:0000256" key="8">
    <source>
        <dbReference type="ARBA" id="ARBA00023136"/>
    </source>
</evidence>
<evidence type="ECO:0000256" key="1">
    <source>
        <dbReference type="ARBA" id="ARBA00004651"/>
    </source>
</evidence>
<keyword evidence="4 9" id="KW-0812">Transmembrane</keyword>
<feature type="transmembrane region" description="Helical" evidence="9">
    <location>
        <begin position="74"/>
        <end position="93"/>
    </location>
</feature>
<proteinExistence type="predicted"/>
<dbReference type="Gene3D" id="1.20.1560.10">
    <property type="entry name" value="ABC transporter type 1, transmembrane domain"/>
    <property type="match status" value="1"/>
</dbReference>
<dbReference type="InterPro" id="IPR027417">
    <property type="entry name" value="P-loop_NTPase"/>
</dbReference>
<organism evidence="13 14">
    <name type="scientific">Reticulibacter mediterranei</name>
    <dbReference type="NCBI Taxonomy" id="2778369"/>
    <lineage>
        <taxon>Bacteria</taxon>
        <taxon>Bacillati</taxon>
        <taxon>Chloroflexota</taxon>
        <taxon>Ktedonobacteria</taxon>
        <taxon>Ktedonobacterales</taxon>
        <taxon>Reticulibacteraceae</taxon>
        <taxon>Reticulibacter</taxon>
    </lineage>
</organism>
<dbReference type="Pfam" id="PF00498">
    <property type="entry name" value="FHA"/>
    <property type="match status" value="1"/>
</dbReference>
<dbReference type="InterPro" id="IPR003593">
    <property type="entry name" value="AAA+_ATPase"/>
</dbReference>
<evidence type="ECO:0000256" key="6">
    <source>
        <dbReference type="ARBA" id="ARBA00022840"/>
    </source>
</evidence>
<feature type="transmembrane region" description="Helical" evidence="9">
    <location>
        <begin position="273"/>
        <end position="298"/>
    </location>
</feature>
<keyword evidence="8 9" id="KW-0472">Membrane</keyword>
<name>A0A8J3IY04_9CHLR</name>
<dbReference type="GO" id="GO:0005524">
    <property type="term" value="F:ATP binding"/>
    <property type="evidence" value="ECO:0007669"/>
    <property type="project" value="UniProtKB-KW"/>
</dbReference>
<dbReference type="InterPro" id="IPR000253">
    <property type="entry name" value="FHA_dom"/>
</dbReference>
<evidence type="ECO:0000256" key="2">
    <source>
        <dbReference type="ARBA" id="ARBA00022448"/>
    </source>
</evidence>
<evidence type="ECO:0000256" key="9">
    <source>
        <dbReference type="SAM" id="Phobius"/>
    </source>
</evidence>
<keyword evidence="6" id="KW-0067">ATP-binding</keyword>
<dbReference type="GO" id="GO:0005886">
    <property type="term" value="C:plasma membrane"/>
    <property type="evidence" value="ECO:0007669"/>
    <property type="project" value="UniProtKB-SubCell"/>
</dbReference>
<evidence type="ECO:0000259" key="10">
    <source>
        <dbReference type="PROSITE" id="PS50006"/>
    </source>
</evidence>
<dbReference type="PROSITE" id="PS50893">
    <property type="entry name" value="ABC_TRANSPORTER_2"/>
    <property type="match status" value="1"/>
</dbReference>
<feature type="transmembrane region" description="Helical" evidence="9">
    <location>
        <begin position="17"/>
        <end position="44"/>
    </location>
</feature>
<dbReference type="PROSITE" id="PS50006">
    <property type="entry name" value="FHA_DOMAIN"/>
    <property type="match status" value="1"/>
</dbReference>
<evidence type="ECO:0000256" key="4">
    <source>
        <dbReference type="ARBA" id="ARBA00022692"/>
    </source>
</evidence>
<dbReference type="SUPFAM" id="SSF52540">
    <property type="entry name" value="P-loop containing nucleoside triphosphate hydrolases"/>
    <property type="match status" value="1"/>
</dbReference>
<feature type="domain" description="ABC transporter" evidence="11">
    <location>
        <begin position="372"/>
        <end position="606"/>
    </location>
</feature>
<dbReference type="PROSITE" id="PS00211">
    <property type="entry name" value="ABC_TRANSPORTER_1"/>
    <property type="match status" value="1"/>
</dbReference>
<keyword evidence="7 9" id="KW-1133">Transmembrane helix</keyword>
<dbReference type="InterPro" id="IPR036640">
    <property type="entry name" value="ABC1_TM_sf"/>
</dbReference>
<dbReference type="InterPro" id="IPR008984">
    <property type="entry name" value="SMAD_FHA_dom_sf"/>
</dbReference>
<keyword evidence="2" id="KW-0813">Transport</keyword>
<protein>
    <recommendedName>
        <fullName evidence="15">ABC transporter ATP-binding protein</fullName>
    </recommendedName>
</protein>
<dbReference type="InterPro" id="IPR003439">
    <property type="entry name" value="ABC_transporter-like_ATP-bd"/>
</dbReference>
<comment type="caution">
    <text evidence="13">The sequence shown here is derived from an EMBL/GenBank/DDBJ whole genome shotgun (WGS) entry which is preliminary data.</text>
</comment>
<feature type="transmembrane region" description="Helical" evidence="9">
    <location>
        <begin position="159"/>
        <end position="179"/>
    </location>
</feature>
<evidence type="ECO:0000256" key="7">
    <source>
        <dbReference type="ARBA" id="ARBA00022989"/>
    </source>
</evidence>
<dbReference type="PANTHER" id="PTHR43394">
    <property type="entry name" value="ATP-DEPENDENT PERMEASE MDL1, MITOCHONDRIAL"/>
    <property type="match status" value="1"/>
</dbReference>
<gene>
    <name evidence="13" type="ORF">KSF_081790</name>
</gene>
<dbReference type="GO" id="GO:0015421">
    <property type="term" value="F:ABC-type oligopeptide transporter activity"/>
    <property type="evidence" value="ECO:0007669"/>
    <property type="project" value="TreeGrafter"/>
</dbReference>
<dbReference type="Pfam" id="PF00005">
    <property type="entry name" value="ABC_tran"/>
    <property type="match status" value="1"/>
</dbReference>
<feature type="transmembrane region" description="Helical" evidence="9">
    <location>
        <begin position="185"/>
        <end position="205"/>
    </location>
</feature>
<dbReference type="InterPro" id="IPR011527">
    <property type="entry name" value="ABC1_TM_dom"/>
</dbReference>
<dbReference type="GO" id="GO:0016887">
    <property type="term" value="F:ATP hydrolysis activity"/>
    <property type="evidence" value="ECO:0007669"/>
    <property type="project" value="InterPro"/>
</dbReference>
<keyword evidence="3" id="KW-1003">Cell membrane</keyword>